<dbReference type="EMBL" id="LHPF02000028">
    <property type="protein sequence ID" value="PSC69212.1"/>
    <property type="molecule type" value="Genomic_DNA"/>
</dbReference>
<dbReference type="InterPro" id="IPR016169">
    <property type="entry name" value="FAD-bd_PCMH_sub2"/>
</dbReference>
<dbReference type="Gene3D" id="3.30.43.10">
    <property type="entry name" value="Uridine Diphospho-n-acetylenolpyruvylglucosamine Reductase, domain 2"/>
    <property type="match status" value="1"/>
</dbReference>
<dbReference type="InterPro" id="IPR016166">
    <property type="entry name" value="FAD-bd_PCMH"/>
</dbReference>
<dbReference type="InterPro" id="IPR006094">
    <property type="entry name" value="Oxid_FAD_bind_N"/>
</dbReference>
<keyword evidence="5" id="KW-0560">Oxidoreductase</keyword>
<reference evidence="7 8" key="1">
    <citation type="journal article" date="2018" name="Plant J.">
        <title>Genome sequences of Chlorella sorokiniana UTEX 1602 and Micractinium conductrix SAG 241.80: implications to maltose excretion by a green alga.</title>
        <authorList>
            <person name="Arriola M.B."/>
            <person name="Velmurugan N."/>
            <person name="Zhang Y."/>
            <person name="Plunkett M.H."/>
            <person name="Hondzo H."/>
            <person name="Barney B.M."/>
        </authorList>
    </citation>
    <scope>NUCLEOTIDE SEQUENCE [LARGE SCALE GENOMIC DNA]</scope>
    <source>
        <strain evidence="7 8">SAG 241.80</strain>
    </source>
</reference>
<comment type="cofactor">
    <cofactor evidence="1">
        <name>FAD</name>
        <dbReference type="ChEBI" id="CHEBI:57692"/>
    </cofactor>
</comment>
<evidence type="ECO:0000256" key="3">
    <source>
        <dbReference type="ARBA" id="ARBA00022630"/>
    </source>
</evidence>
<dbReference type="AlphaFoldDB" id="A0A2P6V549"/>
<organism evidence="7 8">
    <name type="scientific">Micractinium conductrix</name>
    <dbReference type="NCBI Taxonomy" id="554055"/>
    <lineage>
        <taxon>Eukaryota</taxon>
        <taxon>Viridiplantae</taxon>
        <taxon>Chlorophyta</taxon>
        <taxon>core chlorophytes</taxon>
        <taxon>Trebouxiophyceae</taxon>
        <taxon>Chlorellales</taxon>
        <taxon>Chlorellaceae</taxon>
        <taxon>Chlorella clade</taxon>
        <taxon>Micractinium</taxon>
    </lineage>
</organism>
<dbReference type="InterPro" id="IPR016167">
    <property type="entry name" value="FAD-bd_PCMH_sub1"/>
</dbReference>
<dbReference type="STRING" id="554055.A0A2P6V549"/>
<dbReference type="InterPro" id="IPR036318">
    <property type="entry name" value="FAD-bd_PCMH-like_sf"/>
</dbReference>
<dbReference type="InterPro" id="IPR050416">
    <property type="entry name" value="FAD-linked_Oxidoreductase"/>
</dbReference>
<evidence type="ECO:0000313" key="7">
    <source>
        <dbReference type="EMBL" id="PSC69212.1"/>
    </source>
</evidence>
<evidence type="ECO:0000256" key="4">
    <source>
        <dbReference type="ARBA" id="ARBA00022827"/>
    </source>
</evidence>
<dbReference type="Pfam" id="PF08031">
    <property type="entry name" value="BBE"/>
    <property type="match status" value="1"/>
</dbReference>
<dbReference type="Proteomes" id="UP000239649">
    <property type="component" value="Unassembled WGS sequence"/>
</dbReference>
<feature type="domain" description="FAD-binding PCMH-type" evidence="6">
    <location>
        <begin position="44"/>
        <end position="215"/>
    </location>
</feature>
<evidence type="ECO:0000256" key="5">
    <source>
        <dbReference type="ARBA" id="ARBA00023002"/>
    </source>
</evidence>
<dbReference type="PANTHER" id="PTHR42973">
    <property type="entry name" value="BINDING OXIDOREDUCTASE, PUTATIVE (AFU_ORTHOLOGUE AFUA_1G17690)-RELATED"/>
    <property type="match status" value="1"/>
</dbReference>
<protein>
    <submittedName>
        <fullName evidence="7">FAD-linked oxidase</fullName>
    </submittedName>
</protein>
<sequence>MEDLPGLEALRAELKGEVLLPGDTPAFEGVCSDVWSVSPFREAPPARPALVVQPRGTADVAAAVAYARTQSLPLAVKCGGHGGGNPSWVAGGLLVDQGRFMRSVCVDPTARTATVDGGAQARDVDAETAPHGLAVPLGVCATVGVGGLALNGGLSLLSRAHGAVCDNILAATVVLADGSVAHVTKDSDPELFWALRGAGTALGVVTKLTLRVHDVSDAFCGSLVWADDAEHATYKAVLRWMRDAVLPNPSIGFNLTRALHPGMGPVLVAMVVVTGDGSHEDKAALLAPLRALSPLADSRTHEPAILGLKAQFPVHYEAWVGGHLAADKVSDALVDHWIELTADGLPPELGTTLAFFELMGGRMKDSDAPAGFTADVQWVVQAGWVDPGAHDIGKRFAAGLRQGLAPYCCPNSGYLNMLDVAEVTELPPERAAAMVRGARNLERLRAVKARVDPTDMFRHTPLSRVLAAGVQP</sequence>
<evidence type="ECO:0000259" key="6">
    <source>
        <dbReference type="PROSITE" id="PS51387"/>
    </source>
</evidence>
<comment type="similarity">
    <text evidence="2">Belongs to the oxygen-dependent FAD-linked oxidoreductase family.</text>
</comment>
<dbReference type="PANTHER" id="PTHR42973:SF39">
    <property type="entry name" value="FAD-BINDING PCMH-TYPE DOMAIN-CONTAINING PROTEIN"/>
    <property type="match status" value="1"/>
</dbReference>
<dbReference type="GO" id="GO:0016491">
    <property type="term" value="F:oxidoreductase activity"/>
    <property type="evidence" value="ECO:0007669"/>
    <property type="project" value="UniProtKB-KW"/>
</dbReference>
<comment type="caution">
    <text evidence="7">The sequence shown here is derived from an EMBL/GenBank/DDBJ whole genome shotgun (WGS) entry which is preliminary data.</text>
</comment>
<dbReference type="PROSITE" id="PS51387">
    <property type="entry name" value="FAD_PCMH"/>
    <property type="match status" value="1"/>
</dbReference>
<keyword evidence="3" id="KW-0285">Flavoprotein</keyword>
<evidence type="ECO:0000256" key="2">
    <source>
        <dbReference type="ARBA" id="ARBA00005466"/>
    </source>
</evidence>
<gene>
    <name evidence="7" type="ORF">C2E20_7210</name>
</gene>
<dbReference type="Pfam" id="PF01565">
    <property type="entry name" value="FAD_binding_4"/>
    <property type="match status" value="1"/>
</dbReference>
<dbReference type="GO" id="GO:0071949">
    <property type="term" value="F:FAD binding"/>
    <property type="evidence" value="ECO:0007669"/>
    <property type="project" value="InterPro"/>
</dbReference>
<accession>A0A2P6V549</accession>
<dbReference type="InterPro" id="IPR012951">
    <property type="entry name" value="BBE"/>
</dbReference>
<keyword evidence="8" id="KW-1185">Reference proteome</keyword>
<name>A0A2P6V549_9CHLO</name>
<evidence type="ECO:0000256" key="1">
    <source>
        <dbReference type="ARBA" id="ARBA00001974"/>
    </source>
</evidence>
<dbReference type="Gene3D" id="3.40.462.20">
    <property type="match status" value="1"/>
</dbReference>
<keyword evidence="4" id="KW-0274">FAD</keyword>
<evidence type="ECO:0000313" key="8">
    <source>
        <dbReference type="Proteomes" id="UP000239649"/>
    </source>
</evidence>
<dbReference type="Gene3D" id="3.30.465.10">
    <property type="match status" value="1"/>
</dbReference>
<dbReference type="OrthoDB" id="407275at2759"/>
<proteinExistence type="inferred from homology"/>
<dbReference type="SUPFAM" id="SSF56176">
    <property type="entry name" value="FAD-binding/transporter-associated domain-like"/>
    <property type="match status" value="1"/>
</dbReference>